<protein>
    <submittedName>
        <fullName evidence="2">Protoporphyrinogen oxidase</fullName>
        <ecNumber evidence="2">1.3.3.4</ecNumber>
    </submittedName>
</protein>
<dbReference type="PANTHER" id="PTHR42923">
    <property type="entry name" value="PROTOPORPHYRINOGEN OXIDASE"/>
    <property type="match status" value="1"/>
</dbReference>
<dbReference type="Gene3D" id="3.90.660.20">
    <property type="entry name" value="Protoporphyrinogen oxidase, mitochondrial, domain 2"/>
    <property type="match status" value="1"/>
</dbReference>
<dbReference type="InterPro" id="IPR036188">
    <property type="entry name" value="FAD/NAD-bd_sf"/>
</dbReference>
<dbReference type="Pfam" id="PF01593">
    <property type="entry name" value="Amino_oxidase"/>
    <property type="match status" value="1"/>
</dbReference>
<dbReference type="RefSeq" id="WP_015746848.1">
    <property type="nucleotide sequence ID" value="NC_013235.1"/>
</dbReference>
<dbReference type="EMBL" id="CP001737">
    <property type="protein sequence ID" value="ACV77942.1"/>
    <property type="molecule type" value="Genomic_DNA"/>
</dbReference>
<dbReference type="EC" id="1.3.3.4" evidence="2"/>
<dbReference type="PANTHER" id="PTHR42923:SF3">
    <property type="entry name" value="PROTOPORPHYRINOGEN OXIDASE"/>
    <property type="match status" value="1"/>
</dbReference>
<dbReference type="eggNOG" id="COG1232">
    <property type="taxonomic scope" value="Bacteria"/>
</dbReference>
<dbReference type="AlphaFoldDB" id="C8XF56"/>
<accession>C8XF56</accession>
<name>C8XF56_NAKMY</name>
<dbReference type="InterPro" id="IPR050464">
    <property type="entry name" value="Zeta_carotene_desat/Oxidored"/>
</dbReference>
<feature type="domain" description="Amine oxidase" evidence="1">
    <location>
        <begin position="6"/>
        <end position="443"/>
    </location>
</feature>
<keyword evidence="3" id="KW-1185">Reference proteome</keyword>
<evidence type="ECO:0000259" key="1">
    <source>
        <dbReference type="Pfam" id="PF01593"/>
    </source>
</evidence>
<organism evidence="2 3">
    <name type="scientific">Nakamurella multipartita (strain ATCC 700099 / DSM 44233 / CIP 104796 / JCM 9543 / NBRC 105858 / Y-104)</name>
    <name type="common">Microsphaera multipartita</name>
    <dbReference type="NCBI Taxonomy" id="479431"/>
    <lineage>
        <taxon>Bacteria</taxon>
        <taxon>Bacillati</taxon>
        <taxon>Actinomycetota</taxon>
        <taxon>Actinomycetes</taxon>
        <taxon>Nakamurellales</taxon>
        <taxon>Nakamurellaceae</taxon>
        <taxon>Nakamurella</taxon>
    </lineage>
</organism>
<dbReference type="Gene3D" id="3.50.50.60">
    <property type="entry name" value="FAD/NAD(P)-binding domain"/>
    <property type="match status" value="1"/>
</dbReference>
<dbReference type="Proteomes" id="UP000002218">
    <property type="component" value="Chromosome"/>
</dbReference>
<evidence type="ECO:0000313" key="3">
    <source>
        <dbReference type="Proteomes" id="UP000002218"/>
    </source>
</evidence>
<dbReference type="HOGENOM" id="CLU_009629_3_1_11"/>
<dbReference type="SUPFAM" id="SSF51905">
    <property type="entry name" value="FAD/NAD(P)-binding domain"/>
    <property type="match status" value="1"/>
</dbReference>
<dbReference type="GO" id="GO:0004729">
    <property type="term" value="F:oxygen-dependent protoporphyrinogen oxidase activity"/>
    <property type="evidence" value="ECO:0007669"/>
    <property type="project" value="UniProtKB-EC"/>
</dbReference>
<sequence>MLGAGLAGLSAALDLARAGLRPLVLEAAARAGGVVCAHTVGGLDLDAGAESFAVARPATAALIDELGLTDRVRQPSPVGAWVRHAGGAAPLPALAFLGIPGRPFAADVRRVIGLPGALRAGADRLLPVRGPDRSLGALVRTRMGRRVLERLVEPVAGGVYAADPDVLDIATVAPALPAALAEAGSLAGAARQLRGAGGRPGSAVASLEGGLHTLVPALVAAVTAAGGTVRTGVRVTGLTGLSGLTDGWQVHTDAGTVPARHVLLALPAPVTRELMPDRIDHALTAALDQPVAPVALVTLVLDDERLDAAPRGTGILVARRARGPGAKALTHATAKWPWLARAAGPGRHVLRLSYGRGAGEVLPGDAELPALALADAGELLGVPLRPGDVVGTAVVRWDSALPVPRPGHAAAVAALRAAAAPAGLTVVGSAMAGTGLGAVIADARGQAAALIASLTAAGCGQFNATGGPGAGPGRAGWSA</sequence>
<evidence type="ECO:0000313" key="2">
    <source>
        <dbReference type="EMBL" id="ACV77942.1"/>
    </source>
</evidence>
<dbReference type="SUPFAM" id="SSF54373">
    <property type="entry name" value="FAD-linked reductases, C-terminal domain"/>
    <property type="match status" value="1"/>
</dbReference>
<keyword evidence="2" id="KW-0560">Oxidoreductase</keyword>
<proteinExistence type="predicted"/>
<dbReference type="Gene3D" id="1.10.3110.10">
    <property type="entry name" value="protoporphyrinogen ix oxidase, domain 3"/>
    <property type="match status" value="1"/>
</dbReference>
<dbReference type="InterPro" id="IPR002937">
    <property type="entry name" value="Amino_oxidase"/>
</dbReference>
<reference evidence="2 3" key="2">
    <citation type="journal article" date="2010" name="Stand. Genomic Sci.">
        <title>Complete genome sequence of Nakamurella multipartita type strain (Y-104).</title>
        <authorList>
            <person name="Tice H."/>
            <person name="Mayilraj S."/>
            <person name="Sims D."/>
            <person name="Lapidus A."/>
            <person name="Nolan M."/>
            <person name="Lucas S."/>
            <person name="Glavina Del Rio T."/>
            <person name="Copeland A."/>
            <person name="Cheng J.F."/>
            <person name="Meincke L."/>
            <person name="Bruce D."/>
            <person name="Goodwin L."/>
            <person name="Pitluck S."/>
            <person name="Ivanova N."/>
            <person name="Mavromatis K."/>
            <person name="Ovchinnikova G."/>
            <person name="Pati A."/>
            <person name="Chen A."/>
            <person name="Palaniappan K."/>
            <person name="Land M."/>
            <person name="Hauser L."/>
            <person name="Chang Y.J."/>
            <person name="Jeffries C.D."/>
            <person name="Detter J.C."/>
            <person name="Brettin T."/>
            <person name="Rohde M."/>
            <person name="Goker M."/>
            <person name="Bristow J."/>
            <person name="Eisen J.A."/>
            <person name="Markowitz V."/>
            <person name="Hugenholtz P."/>
            <person name="Kyrpides N.C."/>
            <person name="Klenk H.P."/>
            <person name="Chen F."/>
        </authorList>
    </citation>
    <scope>NUCLEOTIDE SEQUENCE [LARGE SCALE GENOMIC DNA]</scope>
    <source>
        <strain evidence="3">ATCC 700099 / DSM 44233 / CIP 104796 / JCM 9543 / NBRC 105858 / Y-104</strain>
    </source>
</reference>
<gene>
    <name evidence="2" type="ordered locus">Namu_1547</name>
</gene>
<reference evidence="3" key="1">
    <citation type="submission" date="2009-09" db="EMBL/GenBank/DDBJ databases">
        <title>The complete genome of Nakamurella multipartita DSM 44233.</title>
        <authorList>
            <consortium name="US DOE Joint Genome Institute (JGI-PGF)"/>
            <person name="Lucas S."/>
            <person name="Copeland A."/>
            <person name="Lapidus A."/>
            <person name="Glavina del Rio T."/>
            <person name="Dalin E."/>
            <person name="Tice H."/>
            <person name="Bruce D."/>
            <person name="Goodwin L."/>
            <person name="Pitluck S."/>
            <person name="Kyrpides N."/>
            <person name="Mavromatis K."/>
            <person name="Ivanova N."/>
            <person name="Ovchinnikova G."/>
            <person name="Sims D."/>
            <person name="Meincke L."/>
            <person name="Brettin T."/>
            <person name="Detter J.C."/>
            <person name="Han C."/>
            <person name="Larimer F."/>
            <person name="Land M."/>
            <person name="Hauser L."/>
            <person name="Markowitz V."/>
            <person name="Cheng J.-F."/>
            <person name="Hugenholtz P."/>
            <person name="Woyke T."/>
            <person name="Wu D."/>
            <person name="Klenk H.-P."/>
            <person name="Eisen J.A."/>
        </authorList>
    </citation>
    <scope>NUCLEOTIDE SEQUENCE [LARGE SCALE GENOMIC DNA]</scope>
    <source>
        <strain evidence="3">ATCC 700099 / DSM 44233 / CIP 104796 / JCM 9543 / NBRC 105858 / Y-104</strain>
    </source>
</reference>
<dbReference type="InParanoid" id="C8XF56"/>
<dbReference type="KEGG" id="nml:Namu_1547"/>
<dbReference type="FunCoup" id="C8XF56">
    <property type="interactions" value="383"/>
</dbReference>
<dbReference type="STRING" id="479431.Namu_1547"/>